<gene>
    <name evidence="6" type="primary">LOC34618028</name>
</gene>
<dbReference type="AlphaFoldDB" id="A0A6P6RT02"/>
<keyword evidence="5" id="KW-1185">Reference proteome</keyword>
<dbReference type="RefSeq" id="XP_026190225.1">
    <property type="nucleotide sequence ID" value="XM_026334440.1"/>
</dbReference>
<dbReference type="InterPro" id="IPR036390">
    <property type="entry name" value="WH_DNA-bd_sf"/>
</dbReference>
<sequence length="434" mass="46053">MRHGSSEGTGDAAAAAAVAAGSSPSVNAVSLLLQEAAAQVSSEREKSVDLCKRALEIASAAAAAGDSRSSAGGETNGSKAGEEHSLPSREEALRLYEQGLAWLAGVYAEAGDTAGVCALLESSHDLLRQLPKARTAKLAGVLHAHDRDYKTAFSYFFEAFEAFSAQEAAQNALRKHQQNKMGERPIAGSKAYPPAGWDAMAVADLLASPACVEECCGVLLTLVGVSGDDRALALQSLKYMLLAKILMGRPQDVPVILSGKQGLRYYHQPGLPSASAAHVDASVVASTEVSADVQGLEALRLLSICRKESSLKMFGALLESHGKELEGDPVLQQHIEELYETLLEKDLSKTLQAFSRVELSHVARLIGLPEQKVEEKLCEMMLDGKLHGTLDQGVGVLVLFDTQQTPKLYTDVLGTVANMAAVVDALYDKAQQTL</sequence>
<dbReference type="InterPro" id="IPR000717">
    <property type="entry name" value="PCI_dom"/>
</dbReference>
<evidence type="ECO:0000313" key="5">
    <source>
        <dbReference type="Proteomes" id="UP000515125"/>
    </source>
</evidence>
<dbReference type="SUPFAM" id="SSF46785">
    <property type="entry name" value="Winged helix' DNA-binding domain"/>
    <property type="match status" value="1"/>
</dbReference>
<evidence type="ECO:0000256" key="3">
    <source>
        <dbReference type="SAM" id="MobiDB-lite"/>
    </source>
</evidence>
<dbReference type="Pfam" id="PF18055">
    <property type="entry name" value="RPN6_N"/>
    <property type="match status" value="1"/>
</dbReference>
<dbReference type="InterPro" id="IPR050871">
    <property type="entry name" value="26S_Proteasome/COP9_Components"/>
</dbReference>
<reference evidence="6" key="1">
    <citation type="submission" date="2025-08" db="UniProtKB">
        <authorList>
            <consortium name="RefSeq"/>
        </authorList>
    </citation>
    <scope>IDENTIFICATION</scope>
</reference>
<protein>
    <submittedName>
        <fullName evidence="6">26S proteasome non-ATPase regulatory subunit 11 homolog</fullName>
    </submittedName>
</protein>
<dbReference type="InterPro" id="IPR040773">
    <property type="entry name" value="Rpn6_N"/>
</dbReference>
<dbReference type="SMART" id="SM00088">
    <property type="entry name" value="PINT"/>
    <property type="match status" value="1"/>
</dbReference>
<dbReference type="GeneID" id="34618028"/>
<keyword evidence="2 6" id="KW-0647">Proteasome</keyword>
<dbReference type="PROSITE" id="PS50250">
    <property type="entry name" value="PCI"/>
    <property type="match status" value="1"/>
</dbReference>
<evidence type="ECO:0000256" key="1">
    <source>
        <dbReference type="ARBA" id="ARBA00007454"/>
    </source>
</evidence>
<proteinExistence type="inferred from homology"/>
<dbReference type="GO" id="GO:0000502">
    <property type="term" value="C:proteasome complex"/>
    <property type="evidence" value="ECO:0007669"/>
    <property type="project" value="UniProtKB-KW"/>
</dbReference>
<evidence type="ECO:0000256" key="2">
    <source>
        <dbReference type="ARBA" id="ARBA00022942"/>
    </source>
</evidence>
<dbReference type="PANTHER" id="PTHR10678">
    <property type="entry name" value="26S PROTEASOME NON-ATPASE REGULATORY SUBUNIT 11/COP9 SIGNALOSOME COMPLEX SUBUNIT 2"/>
    <property type="match status" value="1"/>
</dbReference>
<comment type="similarity">
    <text evidence="1">Belongs to the proteasome subunit S9 family.</text>
</comment>
<dbReference type="Proteomes" id="UP000515125">
    <property type="component" value="Unplaced"/>
</dbReference>
<evidence type="ECO:0000313" key="6">
    <source>
        <dbReference type="RefSeq" id="XP_026190225.1"/>
    </source>
</evidence>
<dbReference type="Pfam" id="PF01399">
    <property type="entry name" value="PCI"/>
    <property type="match status" value="1"/>
</dbReference>
<dbReference type="Gene3D" id="1.25.40.570">
    <property type="match status" value="2"/>
</dbReference>
<name>A0A6P6RT02_9EIME</name>
<organism evidence="5 6">
    <name type="scientific">Cyclospora cayetanensis</name>
    <dbReference type="NCBI Taxonomy" id="88456"/>
    <lineage>
        <taxon>Eukaryota</taxon>
        <taxon>Sar</taxon>
        <taxon>Alveolata</taxon>
        <taxon>Apicomplexa</taxon>
        <taxon>Conoidasida</taxon>
        <taxon>Coccidia</taxon>
        <taxon>Eucoccidiorida</taxon>
        <taxon>Eimeriorina</taxon>
        <taxon>Eimeriidae</taxon>
        <taxon>Cyclospora</taxon>
    </lineage>
</organism>
<feature type="domain" description="PCI" evidence="4">
    <location>
        <begin position="211"/>
        <end position="404"/>
    </location>
</feature>
<feature type="region of interest" description="Disordered" evidence="3">
    <location>
        <begin position="66"/>
        <end position="86"/>
    </location>
</feature>
<evidence type="ECO:0000259" key="4">
    <source>
        <dbReference type="PROSITE" id="PS50250"/>
    </source>
</evidence>
<accession>A0A6P6RT02</accession>
<dbReference type="OrthoDB" id="1418352at2759"/>